<dbReference type="AlphaFoldDB" id="A0A9Y1FMD7"/>
<organism evidence="2">
    <name type="scientific">Candidatus Heimdallarchaeum endolithica</name>
    <dbReference type="NCBI Taxonomy" id="2876572"/>
    <lineage>
        <taxon>Archaea</taxon>
        <taxon>Promethearchaeati</taxon>
        <taxon>Candidatus Heimdallarchaeota</taxon>
        <taxon>Candidatus Heimdallarchaeia (ex Rinke et al. 2021) (nom. nud.)</taxon>
        <taxon>Candidatus Heimdallarchaeales</taxon>
        <taxon>Candidatus Heimdallarchaeaceae</taxon>
        <taxon>Candidatus Heimdallarchaeum</taxon>
    </lineage>
</organism>
<keyword evidence="1" id="KW-1133">Transmembrane helix</keyword>
<feature type="transmembrane region" description="Helical" evidence="1">
    <location>
        <begin position="21"/>
        <end position="43"/>
    </location>
</feature>
<evidence type="ECO:0000313" key="2">
    <source>
        <dbReference type="EMBL" id="UJG42295.1"/>
    </source>
</evidence>
<feature type="transmembrane region" description="Helical" evidence="1">
    <location>
        <begin position="49"/>
        <end position="71"/>
    </location>
</feature>
<dbReference type="Proteomes" id="UP001200513">
    <property type="component" value="Chromosome"/>
</dbReference>
<sequence length="107" mass="12633">MPKFWRFRPEPINAFERYLMLLFGSVIDLSPLTGMIYGLIFFFKQPNLHLISGILLVFNSVLFLILVYYFSKVLLGYRCKKCLNFSCSMNKVEETIIQQFLDKNPLH</sequence>
<name>A0A9Y1FMD7_9ARCH</name>
<keyword evidence="1" id="KW-0472">Membrane</keyword>
<evidence type="ECO:0000256" key="1">
    <source>
        <dbReference type="SAM" id="Phobius"/>
    </source>
</evidence>
<proteinExistence type="predicted"/>
<protein>
    <submittedName>
        <fullName evidence="2">Uncharacterized protein</fullName>
    </submittedName>
</protein>
<gene>
    <name evidence="2" type="ORF">K9W46_07735</name>
</gene>
<reference evidence="2" key="1">
    <citation type="journal article" date="2022" name="Nat. Microbiol.">
        <title>Unique mobile elements and scalable gene flow at the prokaryote-eukaryote boundary revealed by circularized Asgard archaea genomes.</title>
        <authorList>
            <person name="Wu F."/>
            <person name="Speth D.R."/>
            <person name="Philosof A."/>
            <person name="Cremiere A."/>
            <person name="Narayanan A."/>
            <person name="Barco R.A."/>
            <person name="Connon S.A."/>
            <person name="Amend J.P."/>
            <person name="Antoshechkin I.A."/>
            <person name="Orphan V.J."/>
        </authorList>
    </citation>
    <scope>NUCLEOTIDE SEQUENCE</scope>
    <source>
        <strain evidence="2">PR6</strain>
    </source>
</reference>
<dbReference type="EMBL" id="CP084167">
    <property type="protein sequence ID" value="UJG42295.1"/>
    <property type="molecule type" value="Genomic_DNA"/>
</dbReference>
<keyword evidence="1" id="KW-0812">Transmembrane</keyword>
<accession>A0A9Y1FMD7</accession>